<protein>
    <submittedName>
        <fullName evidence="1">Uncharacterized protein</fullName>
    </submittedName>
</protein>
<organism evidence="1">
    <name type="scientific">uncultured bacterium A1Q1_fos_1870</name>
    <dbReference type="NCBI Taxonomy" id="1256554"/>
    <lineage>
        <taxon>Bacteria</taxon>
        <taxon>environmental samples</taxon>
    </lineage>
</organism>
<accession>L7VZP3</accession>
<proteinExistence type="predicted"/>
<dbReference type="EMBL" id="JX649906">
    <property type="protein sequence ID" value="AGC72578.1"/>
    <property type="molecule type" value="Genomic_DNA"/>
</dbReference>
<evidence type="ECO:0000313" key="1">
    <source>
        <dbReference type="EMBL" id="AGC72578.1"/>
    </source>
</evidence>
<dbReference type="AlphaFoldDB" id="L7VZP3"/>
<name>L7VZP3_9BACT</name>
<sequence length="42" mass="4259">MVDGAMIQERSSLAVQAALKSVLAATMASGTTKKAEKGKAHA</sequence>
<reference evidence="1" key="1">
    <citation type="submission" date="2012-09" db="EMBL/GenBank/DDBJ databases">
        <title>Metagenomic Characterization of a Microbial Community in Wastewater Detects High Levels of Antibiotic Resistance.</title>
        <authorList>
            <person name="Abrams M."/>
            <person name="Caldwell A."/>
            <person name="Vandaei E."/>
            <person name="Lee W."/>
            <person name="Perrott J."/>
            <person name="Khan S.Y."/>
            <person name="Ta J."/>
            <person name="Romero D."/>
            <person name="Nguyen V."/>
            <person name="Pourmand N."/>
            <person name="Ouverney C.C."/>
        </authorList>
    </citation>
    <scope>NUCLEOTIDE SEQUENCE</scope>
</reference>